<comment type="caution">
    <text evidence="1">The sequence shown here is derived from an EMBL/GenBank/DDBJ whole genome shotgun (WGS) entry which is preliminary data.</text>
</comment>
<sequence length="66" mass="6992">MSRDVRGCVAANEPIAGEAGGAKRKRPFRAAFALSAASDGYCPMVLVRIGADGFLSGSLIYWPEIF</sequence>
<gene>
    <name evidence="1" type="ORF">B0T45_22990</name>
</gene>
<dbReference type="AlphaFoldDB" id="A0A1W0C9G4"/>
<proteinExistence type="predicted"/>
<dbReference type="Proteomes" id="UP000192721">
    <property type="component" value="Unassembled WGS sequence"/>
</dbReference>
<accession>A0A1W0C9G4</accession>
<evidence type="ECO:0000313" key="2">
    <source>
        <dbReference type="Proteomes" id="UP000192721"/>
    </source>
</evidence>
<dbReference type="EMBL" id="MUKV01000064">
    <property type="protein sequence ID" value="OQS31383.1"/>
    <property type="molecule type" value="Genomic_DNA"/>
</dbReference>
<organism evidence="1 2">
    <name type="scientific">Chromobacterium haemolyticum</name>
    <dbReference type="NCBI Taxonomy" id="394935"/>
    <lineage>
        <taxon>Bacteria</taxon>
        <taxon>Pseudomonadati</taxon>
        <taxon>Pseudomonadota</taxon>
        <taxon>Betaproteobacteria</taxon>
        <taxon>Neisseriales</taxon>
        <taxon>Chromobacteriaceae</taxon>
        <taxon>Chromobacterium</taxon>
    </lineage>
</organism>
<evidence type="ECO:0000313" key="1">
    <source>
        <dbReference type="EMBL" id="OQS31383.1"/>
    </source>
</evidence>
<reference evidence="1 2" key="1">
    <citation type="submission" date="2017-02" db="EMBL/GenBank/DDBJ databases">
        <title>Chromobacterium haemolyticum H5244.</title>
        <authorList>
            <person name="Gulvik C.A."/>
        </authorList>
    </citation>
    <scope>NUCLEOTIDE SEQUENCE [LARGE SCALE GENOMIC DNA]</scope>
    <source>
        <strain evidence="1 2">H5244</strain>
    </source>
</reference>
<name>A0A1W0C9G4_9NEIS</name>
<protein>
    <submittedName>
        <fullName evidence="1">Uncharacterized protein</fullName>
    </submittedName>
</protein>